<keyword evidence="9 11" id="KW-0472">Membrane</keyword>
<evidence type="ECO:0000256" key="10">
    <source>
        <dbReference type="SAM" id="MobiDB-lite"/>
    </source>
</evidence>
<keyword evidence="6" id="KW-0418">Kinase</keyword>
<feature type="transmembrane region" description="Helical" evidence="11">
    <location>
        <begin position="211"/>
        <end position="229"/>
    </location>
</feature>
<feature type="transmembrane region" description="Helical" evidence="11">
    <location>
        <begin position="115"/>
        <end position="134"/>
    </location>
</feature>
<evidence type="ECO:0000313" key="12">
    <source>
        <dbReference type="EMBL" id="CAK9437910.1"/>
    </source>
</evidence>
<feature type="region of interest" description="Disordered" evidence="10">
    <location>
        <begin position="1"/>
        <end position="55"/>
    </location>
</feature>
<dbReference type="PANTHER" id="PTHR13205">
    <property type="entry name" value="TRANSMEMBRANE PROTEIN 15-RELATED"/>
    <property type="match status" value="1"/>
</dbReference>
<feature type="transmembrane region" description="Helical" evidence="11">
    <location>
        <begin position="274"/>
        <end position="294"/>
    </location>
</feature>
<comment type="subcellular location">
    <subcellularLocation>
        <location evidence="1">Endoplasmic reticulum membrane</location>
        <topology evidence="1">Multi-pass membrane protein</topology>
    </subcellularLocation>
</comment>
<feature type="transmembrane region" description="Helical" evidence="11">
    <location>
        <begin position="396"/>
        <end position="414"/>
    </location>
</feature>
<evidence type="ECO:0000256" key="5">
    <source>
        <dbReference type="ARBA" id="ARBA00022692"/>
    </source>
</evidence>
<protein>
    <recommendedName>
        <fullName evidence="3">dolichol kinase</fullName>
        <ecNumber evidence="3">2.7.1.108</ecNumber>
    </recommendedName>
</protein>
<keyword evidence="7" id="KW-0256">Endoplasmic reticulum</keyword>
<evidence type="ECO:0000256" key="2">
    <source>
        <dbReference type="ARBA" id="ARBA00010794"/>
    </source>
</evidence>
<reference evidence="12 13" key="1">
    <citation type="submission" date="2024-03" db="EMBL/GenBank/DDBJ databases">
        <authorList>
            <person name="Brejova B."/>
        </authorList>
    </citation>
    <scope>NUCLEOTIDE SEQUENCE [LARGE SCALE GENOMIC DNA]</scope>
    <source>
        <strain evidence="12 13">CBS 14171</strain>
    </source>
</reference>
<comment type="similarity">
    <text evidence="2">Belongs to the polyprenol kinase family.</text>
</comment>
<evidence type="ECO:0000256" key="8">
    <source>
        <dbReference type="ARBA" id="ARBA00022989"/>
    </source>
</evidence>
<evidence type="ECO:0000256" key="7">
    <source>
        <dbReference type="ARBA" id="ARBA00022824"/>
    </source>
</evidence>
<dbReference type="EMBL" id="OZ022407">
    <property type="protein sequence ID" value="CAK9437910.1"/>
    <property type="molecule type" value="Genomic_DNA"/>
</dbReference>
<evidence type="ECO:0000256" key="1">
    <source>
        <dbReference type="ARBA" id="ARBA00004477"/>
    </source>
</evidence>
<evidence type="ECO:0000256" key="6">
    <source>
        <dbReference type="ARBA" id="ARBA00022777"/>
    </source>
</evidence>
<feature type="transmembrane region" description="Helical" evidence="11">
    <location>
        <begin position="301"/>
        <end position="323"/>
    </location>
</feature>
<feature type="transmembrane region" description="Helical" evidence="11">
    <location>
        <begin position="85"/>
        <end position="103"/>
    </location>
</feature>
<dbReference type="InterPro" id="IPR032974">
    <property type="entry name" value="Polypren_kinase"/>
</dbReference>
<sequence>MKSRSTRRSQKSSSPGDDITERSTAAIFRGVDPAATANGEKEPRRPLAEAVKNSQAPIQQQEEEAGFPFNYLYQFQDFLELHMSVLKGAQLLVFGFFVQLVYLKQANFEHLKTSIPMLFYNWVGITACIVLSAVKSKDSEVKPPDFNYFYSVLIPALLNTLYYDPSWFLINCSLNYFTVDKMHPIFNLISSVVFYEIYREDNESTIPTVQFVQLAVAQFFFIFVLNDLNDRNGSGSSDTSASSKSLRKPEIQLISMLLVNVLFNQVMVKDELPLVVFQKLLSSLIVASFLLYPVHGFLNEWIAMAAFGAVFCFLAIFQLNLVLGENALFWLRDYILQVPERVYIFKVWIIAASVSIPLVFYIAGMFNLNTRRKIWHILVILALTFTPSVLFNEIDFTLIALLGMIIVFLIVEGIRLNNSSYLGQALSKGLAQFQDMKDSSGTLNLSYIYLLTGVTFPVVYDYLVNRDKVTIIRYVGLISLGVGDTLASIIGQRFGSLKWKGSEKSVQGTAAFIISCLLAFNAVEHINSNNPKYVPIANWENAFVSLILGGVLEGVANINDNYLVPVFIPIAFDLLNRCY</sequence>
<feature type="transmembrane region" description="Helical" evidence="11">
    <location>
        <begin position="446"/>
        <end position="465"/>
    </location>
</feature>
<evidence type="ECO:0000256" key="9">
    <source>
        <dbReference type="ARBA" id="ARBA00023136"/>
    </source>
</evidence>
<feature type="transmembrane region" description="Helical" evidence="11">
    <location>
        <begin position="146"/>
        <end position="163"/>
    </location>
</feature>
<feature type="transmembrane region" description="Helical" evidence="11">
    <location>
        <begin position="374"/>
        <end position="390"/>
    </location>
</feature>
<feature type="transmembrane region" description="Helical" evidence="11">
    <location>
        <begin position="471"/>
        <end position="490"/>
    </location>
</feature>
<gene>
    <name evidence="12" type="ORF">LODBEIA_P22880</name>
</gene>
<organism evidence="12 13">
    <name type="scientific">Lodderomyces beijingensis</name>
    <dbReference type="NCBI Taxonomy" id="1775926"/>
    <lineage>
        <taxon>Eukaryota</taxon>
        <taxon>Fungi</taxon>
        <taxon>Dikarya</taxon>
        <taxon>Ascomycota</taxon>
        <taxon>Saccharomycotina</taxon>
        <taxon>Pichiomycetes</taxon>
        <taxon>Debaryomycetaceae</taxon>
        <taxon>Candida/Lodderomyces clade</taxon>
        <taxon>Lodderomyces</taxon>
    </lineage>
</organism>
<dbReference type="RefSeq" id="XP_066829226.1">
    <property type="nucleotide sequence ID" value="XM_066972270.1"/>
</dbReference>
<dbReference type="GeneID" id="92207484"/>
<evidence type="ECO:0000256" key="4">
    <source>
        <dbReference type="ARBA" id="ARBA00022679"/>
    </source>
</evidence>
<keyword evidence="8 11" id="KW-1133">Transmembrane helix</keyword>
<dbReference type="Proteomes" id="UP001497383">
    <property type="component" value="Chromosome 3"/>
</dbReference>
<evidence type="ECO:0000256" key="11">
    <source>
        <dbReference type="SAM" id="Phobius"/>
    </source>
</evidence>
<keyword evidence="13" id="KW-1185">Reference proteome</keyword>
<name>A0ABP0ZIU7_9ASCO</name>
<proteinExistence type="inferred from homology"/>
<accession>A0ABP0ZIU7</accession>
<feature type="compositionally biased region" description="Basic residues" evidence="10">
    <location>
        <begin position="1"/>
        <end position="10"/>
    </location>
</feature>
<keyword evidence="5 11" id="KW-0812">Transmembrane</keyword>
<dbReference type="PANTHER" id="PTHR13205:SF15">
    <property type="entry name" value="DOLICHOL KINASE"/>
    <property type="match status" value="1"/>
</dbReference>
<evidence type="ECO:0000313" key="13">
    <source>
        <dbReference type="Proteomes" id="UP001497383"/>
    </source>
</evidence>
<keyword evidence="4" id="KW-0808">Transferase</keyword>
<evidence type="ECO:0000256" key="3">
    <source>
        <dbReference type="ARBA" id="ARBA00012132"/>
    </source>
</evidence>
<dbReference type="EC" id="2.7.1.108" evidence="3"/>
<feature type="transmembrane region" description="Helical" evidence="11">
    <location>
        <begin position="343"/>
        <end position="362"/>
    </location>
</feature>